<evidence type="ECO:0000313" key="3">
    <source>
        <dbReference type="EMBL" id="MEA5363562.1"/>
    </source>
</evidence>
<evidence type="ECO:0000256" key="2">
    <source>
        <dbReference type="ARBA" id="ARBA00049106"/>
    </source>
</evidence>
<reference evidence="3 4" key="1">
    <citation type="submission" date="2023-12" db="EMBL/GenBank/DDBJ databases">
        <title>Amycolatopsis sp. V23-08.</title>
        <authorList>
            <person name="Somphong A."/>
        </authorList>
    </citation>
    <scope>NUCLEOTIDE SEQUENCE [LARGE SCALE GENOMIC DNA]</scope>
    <source>
        <strain evidence="3 4">V23-08</strain>
    </source>
</reference>
<dbReference type="InterPro" id="IPR004378">
    <property type="entry name" value="F420H2_quin_Rdtase"/>
</dbReference>
<sequence length="142" mass="15850">MPSDFSLKAMNAVHRGLVKLTGGRRGWNVAAMPVLELTTVGRKSGQQRSVMLTSPHQEGDALVVVASRGGDDTHPAWFLNLRDNPDVEVSVKGAPRRPMLARIADGEERARLWPKITADYKNYANYQTKTEREIPLVFLEPR</sequence>
<accession>A0ABU5RBD3</accession>
<evidence type="ECO:0000256" key="1">
    <source>
        <dbReference type="ARBA" id="ARBA00008710"/>
    </source>
</evidence>
<name>A0ABU5RBD3_9PSEU</name>
<protein>
    <submittedName>
        <fullName evidence="3">Nitroreductase/quinone reductase family protein</fullName>
    </submittedName>
</protein>
<organism evidence="3 4">
    <name type="scientific">Amycolatopsis heterodermiae</name>
    <dbReference type="NCBI Taxonomy" id="3110235"/>
    <lineage>
        <taxon>Bacteria</taxon>
        <taxon>Bacillati</taxon>
        <taxon>Actinomycetota</taxon>
        <taxon>Actinomycetes</taxon>
        <taxon>Pseudonocardiales</taxon>
        <taxon>Pseudonocardiaceae</taxon>
        <taxon>Amycolatopsis</taxon>
    </lineage>
</organism>
<dbReference type="Proteomes" id="UP001304298">
    <property type="component" value="Unassembled WGS sequence"/>
</dbReference>
<dbReference type="NCBIfam" id="TIGR00026">
    <property type="entry name" value="hi_GC_TIGR00026"/>
    <property type="match status" value="1"/>
</dbReference>
<dbReference type="InterPro" id="IPR012349">
    <property type="entry name" value="Split_barrel_FMN-bd"/>
</dbReference>
<proteinExistence type="inferred from homology"/>
<dbReference type="EMBL" id="JAYFSI010000007">
    <property type="protein sequence ID" value="MEA5363562.1"/>
    <property type="molecule type" value="Genomic_DNA"/>
</dbReference>
<evidence type="ECO:0000313" key="4">
    <source>
        <dbReference type="Proteomes" id="UP001304298"/>
    </source>
</evidence>
<dbReference type="Gene3D" id="2.30.110.10">
    <property type="entry name" value="Electron Transport, Fmn-binding Protein, Chain A"/>
    <property type="match status" value="1"/>
</dbReference>
<dbReference type="PANTHER" id="PTHR39428:SF3">
    <property type="entry name" value="DEAZAFLAVIN-DEPENDENT NITROREDUCTASE"/>
    <property type="match status" value="1"/>
</dbReference>
<dbReference type="Pfam" id="PF04075">
    <property type="entry name" value="F420H2_quin_red"/>
    <property type="match status" value="1"/>
</dbReference>
<dbReference type="RefSeq" id="WP_323331312.1">
    <property type="nucleotide sequence ID" value="NZ_JAYFSI010000007.1"/>
</dbReference>
<comment type="similarity">
    <text evidence="1">Belongs to the F420H(2)-dependent quinone reductase family.</text>
</comment>
<comment type="caution">
    <text evidence="3">The sequence shown here is derived from an EMBL/GenBank/DDBJ whole genome shotgun (WGS) entry which is preliminary data.</text>
</comment>
<gene>
    <name evidence="3" type="ORF">VA596_28800</name>
</gene>
<keyword evidence="4" id="KW-1185">Reference proteome</keyword>
<dbReference type="PANTHER" id="PTHR39428">
    <property type="entry name" value="F420H(2)-DEPENDENT QUINONE REDUCTASE RV1261C"/>
    <property type="match status" value="1"/>
</dbReference>
<comment type="catalytic activity">
    <reaction evidence="2">
        <text>oxidized coenzyme F420-(gamma-L-Glu)(n) + a quinol + H(+) = reduced coenzyme F420-(gamma-L-Glu)(n) + a quinone</text>
        <dbReference type="Rhea" id="RHEA:39663"/>
        <dbReference type="Rhea" id="RHEA-COMP:12939"/>
        <dbReference type="Rhea" id="RHEA-COMP:14378"/>
        <dbReference type="ChEBI" id="CHEBI:15378"/>
        <dbReference type="ChEBI" id="CHEBI:24646"/>
        <dbReference type="ChEBI" id="CHEBI:132124"/>
        <dbReference type="ChEBI" id="CHEBI:133980"/>
        <dbReference type="ChEBI" id="CHEBI:139511"/>
    </reaction>
</comment>